<proteinExistence type="predicted"/>
<sequence>MNEGMVLPTVIASTIALVAEMYTTTAVPKDVEPKFQASGRKRVRLSYNHSPIADIGIVHGSVRVTNSDRLAYYDFGLDMFMMGQIPSDHYWIYFKTLAGNEYFVDCAMMNFNFCFVVDVTKHCEAMGLMDLGVAPAYFYNRDHEKAFPLLDQLLFKPKKKISILRDKRLSKLSFLRSFKAEVDASSDVPIIRSLMDEIAERKCTDYELEMAVKFIPDALMSLRSTIQKRAYIHFPKTPAIGIDMDPEEEEEEKDPNDIDAVDLSKYLTKWSRRLKRGDTTPDKWLKAFWTYKEGRQRKENIHLIDMDSPLRTRVHTSTQRRTIHLPLEKIEKCSNKECSKSGAAKLRACSACGEVRSLDTSARNLTGQPTSQSAVRWIRLTPSMKDIASESWVSLFSGQTDRIDLQPFYPFLALVKSRFYINDDLARHPALVHQIVNNPLSEDFLIPLPTGGGARLVILGEPLGSETNLESWWPFAPSDEARYRLFMRIAHEGALLPSLLALSLALVSEMYTTTAIPRDQEPDYQLSGRRRVRLSYNNSPIADFGIAHGSIDVKDSNRLAYYQSENDDLFVEQDPDDHYWLYFKTLAGNEYVLDCGLLSFNYHSMPRVSKLCEIMDFRQIEYAPAFFYSRHLEKSFPVFEEALYTTKNKVSILRDERLQDLSFVNSFESEPDLSKDVAVILSLLEEISGGDSTDMRTIIDVQSTIEFIPEAISSIRKAIRGRLYKKFPDKLEYAAEIYLDVDEELEARADKLSKHMKKWSKKLKRGQMTPEQWVKEFKKHTD</sequence>
<keyword evidence="2" id="KW-1185">Reference proteome</keyword>
<dbReference type="OrthoDB" id="341421at2759"/>
<dbReference type="InParanoid" id="A0A409W4D2"/>
<reference evidence="1 2" key="1">
    <citation type="journal article" date="2018" name="Evol. Lett.">
        <title>Horizontal gene cluster transfer increased hallucinogenic mushroom diversity.</title>
        <authorList>
            <person name="Reynolds H.T."/>
            <person name="Vijayakumar V."/>
            <person name="Gluck-Thaler E."/>
            <person name="Korotkin H.B."/>
            <person name="Matheny P.B."/>
            <person name="Slot J.C."/>
        </authorList>
    </citation>
    <scope>NUCLEOTIDE SEQUENCE [LARGE SCALE GENOMIC DNA]</scope>
    <source>
        <strain evidence="1 2">SRW20</strain>
    </source>
</reference>
<protein>
    <submittedName>
        <fullName evidence="1">Uncharacterized protein</fullName>
    </submittedName>
</protein>
<dbReference type="AlphaFoldDB" id="A0A409W4D2"/>
<evidence type="ECO:0000313" key="2">
    <source>
        <dbReference type="Proteomes" id="UP000284706"/>
    </source>
</evidence>
<evidence type="ECO:0000313" key="1">
    <source>
        <dbReference type="EMBL" id="PPQ73325.1"/>
    </source>
</evidence>
<dbReference type="STRING" id="231916.A0A409W4D2"/>
<name>A0A409W4D2_9AGAR</name>
<comment type="caution">
    <text evidence="1">The sequence shown here is derived from an EMBL/GenBank/DDBJ whole genome shotgun (WGS) entry which is preliminary data.</text>
</comment>
<dbReference type="EMBL" id="NHYE01005411">
    <property type="protein sequence ID" value="PPQ73325.1"/>
    <property type="molecule type" value="Genomic_DNA"/>
</dbReference>
<organism evidence="1 2">
    <name type="scientific">Gymnopilus dilepis</name>
    <dbReference type="NCBI Taxonomy" id="231916"/>
    <lineage>
        <taxon>Eukaryota</taxon>
        <taxon>Fungi</taxon>
        <taxon>Dikarya</taxon>
        <taxon>Basidiomycota</taxon>
        <taxon>Agaricomycotina</taxon>
        <taxon>Agaricomycetes</taxon>
        <taxon>Agaricomycetidae</taxon>
        <taxon>Agaricales</taxon>
        <taxon>Agaricineae</taxon>
        <taxon>Hymenogastraceae</taxon>
        <taxon>Gymnopilus</taxon>
    </lineage>
</organism>
<gene>
    <name evidence="1" type="ORF">CVT26_015348</name>
</gene>
<dbReference type="Proteomes" id="UP000284706">
    <property type="component" value="Unassembled WGS sequence"/>
</dbReference>
<accession>A0A409W4D2</accession>